<organism evidence="9 10">
    <name type="scientific">Bavariicoccus seileri</name>
    <dbReference type="NCBI Taxonomy" id="549685"/>
    <lineage>
        <taxon>Bacteria</taxon>
        <taxon>Bacillati</taxon>
        <taxon>Bacillota</taxon>
        <taxon>Bacilli</taxon>
        <taxon>Lactobacillales</taxon>
        <taxon>Enterococcaceae</taxon>
        <taxon>Bavariicoccus</taxon>
    </lineage>
</organism>
<dbReference type="SUPFAM" id="SSF53067">
    <property type="entry name" value="Actin-like ATPase domain"/>
    <property type="match status" value="2"/>
</dbReference>
<keyword evidence="4 5" id="KW-0131">Cell cycle</keyword>
<evidence type="ECO:0000313" key="9">
    <source>
        <dbReference type="EMBL" id="HCS93575.1"/>
    </source>
</evidence>
<keyword evidence="3 5" id="KW-0472">Membrane</keyword>
<dbReference type="CDD" id="cd24048">
    <property type="entry name" value="ASKHA_NBD_FtsA"/>
    <property type="match status" value="1"/>
</dbReference>
<dbReference type="PANTHER" id="PTHR32432">
    <property type="entry name" value="CELL DIVISION PROTEIN FTSA-RELATED"/>
    <property type="match status" value="1"/>
</dbReference>
<feature type="region of interest" description="Disordered" evidence="7">
    <location>
        <begin position="388"/>
        <end position="448"/>
    </location>
</feature>
<dbReference type="InterPro" id="IPR020823">
    <property type="entry name" value="Cell_div_FtsA"/>
</dbReference>
<proteinExistence type="inferred from homology"/>
<dbReference type="Pfam" id="PF02491">
    <property type="entry name" value="SHS2_FTSA"/>
    <property type="match status" value="1"/>
</dbReference>
<evidence type="ECO:0000256" key="1">
    <source>
        <dbReference type="ARBA" id="ARBA00022475"/>
    </source>
</evidence>
<feature type="compositionally biased region" description="Polar residues" evidence="7">
    <location>
        <begin position="407"/>
        <end position="430"/>
    </location>
</feature>
<evidence type="ECO:0000256" key="5">
    <source>
        <dbReference type="HAMAP-Rule" id="MF_02033"/>
    </source>
</evidence>
<dbReference type="RefSeq" id="WP_022795441.1">
    <property type="nucleotide sequence ID" value="NZ_JBQEAI010000001.1"/>
</dbReference>
<dbReference type="FunFam" id="3.30.1490.110:FF:000003">
    <property type="entry name" value="Cell division protein FtsA"/>
    <property type="match status" value="1"/>
</dbReference>
<accession>A0A3D4S413</accession>
<dbReference type="PANTHER" id="PTHR32432:SF4">
    <property type="entry name" value="CELL DIVISION PROTEIN FTSA"/>
    <property type="match status" value="1"/>
</dbReference>
<dbReference type="STRING" id="1121105.GCA_000421665_00143"/>
<reference evidence="9 10" key="1">
    <citation type="journal article" date="2018" name="Nat. Biotechnol.">
        <title>A standardized bacterial taxonomy based on genome phylogeny substantially revises the tree of life.</title>
        <authorList>
            <person name="Parks D.H."/>
            <person name="Chuvochina M."/>
            <person name="Waite D.W."/>
            <person name="Rinke C."/>
            <person name="Skarshewski A."/>
            <person name="Chaumeil P.A."/>
            <person name="Hugenholtz P."/>
        </authorList>
    </citation>
    <scope>NUCLEOTIDE SEQUENCE [LARGE SCALE GENOMIC DNA]</scope>
    <source>
        <strain evidence="9">UBA11306</strain>
    </source>
</reference>
<evidence type="ECO:0000313" key="10">
    <source>
        <dbReference type="Proteomes" id="UP000262195"/>
    </source>
</evidence>
<comment type="subcellular location">
    <subcellularLocation>
        <location evidence="5">Cell membrane</location>
        <topology evidence="5">Peripheral membrane protein</topology>
        <orientation evidence="5">Cytoplasmic side</orientation>
    </subcellularLocation>
    <text evidence="5">Localizes to the Z ring in an FtsZ-dependent manner. Targeted to the membrane through a conserved C-terminal amphipathic helix.</text>
</comment>
<comment type="subunit">
    <text evidence="5">Self-interacts. Interacts with FtsZ.</text>
</comment>
<feature type="domain" description="SHS2" evidence="8">
    <location>
        <begin position="7"/>
        <end position="194"/>
    </location>
</feature>
<dbReference type="GO" id="GO:0009898">
    <property type="term" value="C:cytoplasmic side of plasma membrane"/>
    <property type="evidence" value="ECO:0007669"/>
    <property type="project" value="UniProtKB-UniRule"/>
</dbReference>
<evidence type="ECO:0000256" key="7">
    <source>
        <dbReference type="SAM" id="MobiDB-lite"/>
    </source>
</evidence>
<dbReference type="HAMAP" id="MF_02033">
    <property type="entry name" value="FtsA"/>
    <property type="match status" value="1"/>
</dbReference>
<dbReference type="InterPro" id="IPR003494">
    <property type="entry name" value="SHS2_FtsA"/>
</dbReference>
<evidence type="ECO:0000256" key="3">
    <source>
        <dbReference type="ARBA" id="ARBA00023136"/>
    </source>
</evidence>
<gene>
    <name evidence="5 9" type="primary">ftsA</name>
    <name evidence="9" type="ORF">DIW15_02555</name>
</gene>
<protein>
    <recommendedName>
        <fullName evidence="5 6">Cell division protein FtsA</fullName>
    </recommendedName>
</protein>
<dbReference type="Pfam" id="PF14450">
    <property type="entry name" value="FtsA"/>
    <property type="match status" value="1"/>
</dbReference>
<evidence type="ECO:0000256" key="4">
    <source>
        <dbReference type="ARBA" id="ARBA00023306"/>
    </source>
</evidence>
<comment type="caution">
    <text evidence="9">The sequence shown here is derived from an EMBL/GenBank/DDBJ whole genome shotgun (WGS) entry which is preliminary data.</text>
</comment>
<sequence length="463" mass="50478">MHHNRVYVSLDIGTTSIKVVVAEYVKGQLNVLGVGTEKTNGLSRGVIVDIDDTVTAIKEAVKIAEQKSGTTIKDVVVGIPSNQIQIEPCHGMIAVASDNREITDKDVYNVIAAAKVRSVAPERDIISVLPEEFIVDGFDGIKDPRGMIGVRLELHANMITGPRTIIHNIKRCVQKAGLNLIDLVVQPIASAQVALTDGEREFGTILLDMGGGQTSVSIFHENQLKFSFVDQEGGEFVTRDISIILNTSQKSAEQLKCEYGYAIASHTSDQEFFSVETIGKKEPVKVDEHYLAEIIEARLLQTFQTLKRALAEVDGLRLPGGIVITGGAASLPGAVELAEEVFEIPVKPFMPDQMGLRHPSYTTSLGLVTYACQLDDIHRIAQQSEAPHPITEKGAPMNQSSSSESSRNLNTNDLANSKETASNPQKQTAQKARPKAKHTTTKPNNPNGFWARIKAFFKSLMEE</sequence>
<comment type="function">
    <text evidence="5 6">Cell division protein that is involved in the assembly of the Z ring. May serve as a membrane anchor for the Z ring.</text>
</comment>
<evidence type="ECO:0000256" key="6">
    <source>
        <dbReference type="PIRNR" id="PIRNR003101"/>
    </source>
</evidence>
<keyword evidence="1 5" id="KW-1003">Cell membrane</keyword>
<dbReference type="AlphaFoldDB" id="A0A3D4S413"/>
<keyword evidence="2 5" id="KW-0132">Cell division</keyword>
<name>A0A3D4S413_9ENTE</name>
<dbReference type="EMBL" id="DQHO01000016">
    <property type="protein sequence ID" value="HCS93575.1"/>
    <property type="molecule type" value="Genomic_DNA"/>
</dbReference>
<dbReference type="Gene3D" id="3.30.420.40">
    <property type="match status" value="2"/>
</dbReference>
<dbReference type="GO" id="GO:0032153">
    <property type="term" value="C:cell division site"/>
    <property type="evidence" value="ECO:0007669"/>
    <property type="project" value="UniProtKB-UniRule"/>
</dbReference>
<dbReference type="SMART" id="SM00842">
    <property type="entry name" value="FtsA"/>
    <property type="match status" value="1"/>
</dbReference>
<evidence type="ECO:0000259" key="8">
    <source>
        <dbReference type="SMART" id="SM00842"/>
    </source>
</evidence>
<comment type="similarity">
    <text evidence="5 6">Belongs to the FtsA/MreB family.</text>
</comment>
<dbReference type="PIRSF" id="PIRSF003101">
    <property type="entry name" value="FtsA"/>
    <property type="match status" value="1"/>
</dbReference>
<dbReference type="NCBIfam" id="TIGR01174">
    <property type="entry name" value="ftsA"/>
    <property type="match status" value="1"/>
</dbReference>
<evidence type="ECO:0000256" key="2">
    <source>
        <dbReference type="ARBA" id="ARBA00022618"/>
    </source>
</evidence>
<dbReference type="Gene3D" id="3.30.1490.110">
    <property type="match status" value="1"/>
</dbReference>
<dbReference type="InterPro" id="IPR043129">
    <property type="entry name" value="ATPase_NBD"/>
</dbReference>
<dbReference type="Proteomes" id="UP000262195">
    <property type="component" value="Unassembled WGS sequence"/>
</dbReference>
<dbReference type="InterPro" id="IPR050696">
    <property type="entry name" value="FtsA/MreB"/>
</dbReference>
<dbReference type="GO" id="GO:0043093">
    <property type="term" value="P:FtsZ-dependent cytokinesis"/>
    <property type="evidence" value="ECO:0007669"/>
    <property type="project" value="UniProtKB-UniRule"/>
</dbReference>